<protein>
    <submittedName>
        <fullName evidence="2">Sle1_036 protein</fullName>
    </submittedName>
</protein>
<proteinExistence type="predicted"/>
<sequence>MTDTPQLSGRDLARQALAAYKATARTQPSTPAKSVRKRTVRRGPGRDPVTLADAITALGADLPLDAGIAGGNLLDQWPALCPQYADRVHPVAYDEQRGRLDLRPGSHAYAAQLQLLGGQLAKQINDKLGRTVVRSIRVLPVGNVPQHDAYTAVYADPSETTQPEAPVKTRETASAGYRAALAAALAHKPPREPQNPYIAEAIRAQDAALRAKRLPESEDRDAYWAQRDAAEKTGPEPGSIDASIAAAIARKRQEQTGSEPRRLFGAA</sequence>
<evidence type="ECO:0000313" key="3">
    <source>
        <dbReference type="Proteomes" id="UP000035016"/>
    </source>
</evidence>
<dbReference type="KEGG" id="sle:sle1_036"/>
<dbReference type="Proteomes" id="UP000035016">
    <property type="component" value="Plasmid pSLE1"/>
</dbReference>
<feature type="region of interest" description="Disordered" evidence="1">
    <location>
        <begin position="21"/>
        <end position="48"/>
    </location>
</feature>
<dbReference type="AlphaFoldDB" id="A0A0F7VMC7"/>
<dbReference type="PATRIC" id="fig|1437453.6.peg.7161"/>
<feature type="region of interest" description="Disordered" evidence="1">
    <location>
        <begin position="211"/>
        <end position="241"/>
    </location>
</feature>
<evidence type="ECO:0000256" key="1">
    <source>
        <dbReference type="SAM" id="MobiDB-lite"/>
    </source>
</evidence>
<reference evidence="3" key="1">
    <citation type="submission" date="2015-02" db="EMBL/GenBank/DDBJ databases">
        <authorList>
            <person name="Gomez-Escribano P.J."/>
        </authorList>
    </citation>
    <scope>NUCLEOTIDE SEQUENCE [LARGE SCALE GENOMIC DNA]</scope>
    <source>
        <strain evidence="3">C34 (DSM 42122 / NRRL B-24963)</strain>
        <plasmid evidence="3">pSLE1</plasmid>
    </source>
</reference>
<feature type="compositionally biased region" description="Basic residues" evidence="1">
    <location>
        <begin position="34"/>
        <end position="43"/>
    </location>
</feature>
<keyword evidence="2" id="KW-0614">Plasmid</keyword>
<accession>A0A0F7VMC7</accession>
<dbReference type="RefSeq" id="WP_053042663.1">
    <property type="nucleotide sequence ID" value="NZ_LN831788.1"/>
</dbReference>
<dbReference type="EMBL" id="LN831788">
    <property type="protein sequence ID" value="CQR59203.1"/>
    <property type="molecule type" value="Genomic_DNA"/>
</dbReference>
<name>A0A0F7VMC7_STRLW</name>
<evidence type="ECO:0000313" key="2">
    <source>
        <dbReference type="EMBL" id="CQR59203.1"/>
    </source>
</evidence>
<dbReference type="InterPro" id="IPR007922">
    <property type="entry name" value="DciA-like"/>
</dbReference>
<gene>
    <name evidence="2" type="ORF">sle1_036</name>
</gene>
<dbReference type="Pfam" id="PF05258">
    <property type="entry name" value="DciA"/>
    <property type="match status" value="1"/>
</dbReference>
<feature type="compositionally biased region" description="Basic and acidic residues" evidence="1">
    <location>
        <begin position="213"/>
        <end position="234"/>
    </location>
</feature>
<geneLocation type="plasmid" evidence="2 3">
    <name>pSLE1</name>
</geneLocation>
<organism evidence="2 3">
    <name type="scientific">Streptomyces leeuwenhoekii</name>
    <dbReference type="NCBI Taxonomy" id="1437453"/>
    <lineage>
        <taxon>Bacteria</taxon>
        <taxon>Bacillati</taxon>
        <taxon>Actinomycetota</taxon>
        <taxon>Actinomycetes</taxon>
        <taxon>Kitasatosporales</taxon>
        <taxon>Streptomycetaceae</taxon>
        <taxon>Streptomyces</taxon>
    </lineage>
</organism>